<feature type="compositionally biased region" description="Polar residues" evidence="1">
    <location>
        <begin position="155"/>
        <end position="167"/>
    </location>
</feature>
<evidence type="ECO:0000313" key="3">
    <source>
        <dbReference type="Proteomes" id="UP000275267"/>
    </source>
</evidence>
<dbReference type="OrthoDB" id="1932652at2759"/>
<dbReference type="STRING" id="4540.A0A3L6RBW8"/>
<evidence type="ECO:0000256" key="1">
    <source>
        <dbReference type="SAM" id="MobiDB-lite"/>
    </source>
</evidence>
<keyword evidence="3" id="KW-1185">Reference proteome</keyword>
<dbReference type="PANTHER" id="PTHR37196">
    <property type="entry name" value="TRANSMEMBRANE PROTEIN"/>
    <property type="match status" value="1"/>
</dbReference>
<feature type="region of interest" description="Disordered" evidence="1">
    <location>
        <begin position="1"/>
        <end position="36"/>
    </location>
</feature>
<dbReference type="Proteomes" id="UP000275267">
    <property type="component" value="Unassembled WGS sequence"/>
</dbReference>
<reference evidence="3" key="1">
    <citation type="journal article" date="2019" name="Nat. Commun.">
        <title>The genome of broomcorn millet.</title>
        <authorList>
            <person name="Zou C."/>
            <person name="Miki D."/>
            <person name="Li D."/>
            <person name="Tang Q."/>
            <person name="Xiao L."/>
            <person name="Rajput S."/>
            <person name="Deng P."/>
            <person name="Jia W."/>
            <person name="Huang R."/>
            <person name="Zhang M."/>
            <person name="Sun Y."/>
            <person name="Hu J."/>
            <person name="Fu X."/>
            <person name="Schnable P.S."/>
            <person name="Li F."/>
            <person name="Zhang H."/>
            <person name="Feng B."/>
            <person name="Zhu X."/>
            <person name="Liu R."/>
            <person name="Schnable J.C."/>
            <person name="Zhu J.-K."/>
            <person name="Zhang H."/>
        </authorList>
    </citation>
    <scope>NUCLEOTIDE SEQUENCE [LARGE SCALE GENOMIC DNA]</scope>
</reference>
<evidence type="ECO:0000313" key="2">
    <source>
        <dbReference type="EMBL" id="RLM99967.1"/>
    </source>
</evidence>
<dbReference type="AlphaFoldDB" id="A0A3L6RBW8"/>
<comment type="caution">
    <text evidence="2">The sequence shown here is derived from an EMBL/GenBank/DDBJ whole genome shotgun (WGS) entry which is preliminary data.</text>
</comment>
<name>A0A3L6RBW8_PANMI</name>
<dbReference type="PANTHER" id="PTHR37196:SF2">
    <property type="entry name" value="TRANSMEMBRANE PROTEIN"/>
    <property type="match status" value="1"/>
</dbReference>
<sequence>MEAAALTIRSTSQRPAVAAAPAHGHRRAAAAVPRRRQAPCGRLRALPPELSEILSPKLVPGSPSDTGDVSSLIPVRQVPRLYSAVVGDTGIFLKTIFSQFGSSMYGFYLTLELDQCSWSRALMLLFYFVSNWVVPELLMKRLQPKAEDQEASAAASMSFSGDATDGQSDGDASRPKIRLKVMKKKKKNKKAPVEI</sequence>
<accession>A0A3L6RBW8</accession>
<feature type="compositionally biased region" description="Basic residues" evidence="1">
    <location>
        <begin position="23"/>
        <end position="36"/>
    </location>
</feature>
<dbReference type="EMBL" id="PQIB02000009">
    <property type="protein sequence ID" value="RLM99967.1"/>
    <property type="molecule type" value="Genomic_DNA"/>
</dbReference>
<gene>
    <name evidence="2" type="ORF">C2845_PM06G08230</name>
</gene>
<feature type="region of interest" description="Disordered" evidence="1">
    <location>
        <begin position="149"/>
        <end position="195"/>
    </location>
</feature>
<proteinExistence type="predicted"/>
<organism evidence="2 3">
    <name type="scientific">Panicum miliaceum</name>
    <name type="common">Proso millet</name>
    <name type="synonym">Broomcorn millet</name>
    <dbReference type="NCBI Taxonomy" id="4540"/>
    <lineage>
        <taxon>Eukaryota</taxon>
        <taxon>Viridiplantae</taxon>
        <taxon>Streptophyta</taxon>
        <taxon>Embryophyta</taxon>
        <taxon>Tracheophyta</taxon>
        <taxon>Spermatophyta</taxon>
        <taxon>Magnoliopsida</taxon>
        <taxon>Liliopsida</taxon>
        <taxon>Poales</taxon>
        <taxon>Poaceae</taxon>
        <taxon>PACMAD clade</taxon>
        <taxon>Panicoideae</taxon>
        <taxon>Panicodae</taxon>
        <taxon>Paniceae</taxon>
        <taxon>Panicinae</taxon>
        <taxon>Panicum</taxon>
        <taxon>Panicum sect. Panicum</taxon>
    </lineage>
</organism>
<feature type="compositionally biased region" description="Basic residues" evidence="1">
    <location>
        <begin position="175"/>
        <end position="195"/>
    </location>
</feature>
<feature type="compositionally biased region" description="Low complexity" evidence="1">
    <location>
        <begin position="13"/>
        <end position="22"/>
    </location>
</feature>
<protein>
    <submittedName>
        <fullName evidence="2">Uncharacterized protein</fullName>
    </submittedName>
</protein>